<dbReference type="AlphaFoldDB" id="A0A0F9WET6"/>
<organism evidence="1">
    <name type="scientific">marine sediment metagenome</name>
    <dbReference type="NCBI Taxonomy" id="412755"/>
    <lineage>
        <taxon>unclassified sequences</taxon>
        <taxon>metagenomes</taxon>
        <taxon>ecological metagenomes</taxon>
    </lineage>
</organism>
<comment type="caution">
    <text evidence="1">The sequence shown here is derived from an EMBL/GenBank/DDBJ whole genome shotgun (WGS) entry which is preliminary data.</text>
</comment>
<proteinExistence type="predicted"/>
<accession>A0A0F9WET6</accession>
<gene>
    <name evidence="1" type="ORF">LCGC14_0288430</name>
</gene>
<evidence type="ECO:0000313" key="1">
    <source>
        <dbReference type="EMBL" id="KKN84381.1"/>
    </source>
</evidence>
<reference evidence="1" key="1">
    <citation type="journal article" date="2015" name="Nature">
        <title>Complex archaea that bridge the gap between prokaryotes and eukaryotes.</title>
        <authorList>
            <person name="Spang A."/>
            <person name="Saw J.H."/>
            <person name="Jorgensen S.L."/>
            <person name="Zaremba-Niedzwiedzka K."/>
            <person name="Martijn J."/>
            <person name="Lind A.E."/>
            <person name="van Eijk R."/>
            <person name="Schleper C."/>
            <person name="Guy L."/>
            <person name="Ettema T.J."/>
        </authorList>
    </citation>
    <scope>NUCLEOTIDE SEQUENCE</scope>
</reference>
<name>A0A0F9WET6_9ZZZZ</name>
<dbReference type="EMBL" id="LAZR01000171">
    <property type="protein sequence ID" value="KKN84381.1"/>
    <property type="molecule type" value="Genomic_DNA"/>
</dbReference>
<sequence length="87" mass="9734">MLAGIIMFESAFRVVSDGMAGVVIACQRCEWRGHYETEFTDPREGTIAHGEPYSDSELLHMRALEALEEAVHDHRDHATGPTFVPAY</sequence>
<protein>
    <submittedName>
        <fullName evidence="1">Uncharacterized protein</fullName>
    </submittedName>
</protein>